<dbReference type="RefSeq" id="WP_377305077.1">
    <property type="nucleotide sequence ID" value="NZ_CP180191.1"/>
</dbReference>
<feature type="transmembrane region" description="Helical" evidence="1">
    <location>
        <begin position="17"/>
        <end position="36"/>
    </location>
</feature>
<sequence>MNTAELKQARWVTVKKVLFWATVPVLVVIFLTWRWYDARYPSWEEEVRLSDGRVITIKQKHDYIKNYGTRQSWVTFSLPEMGGKQTWRSYLIPMVIDVADGKVYAIGAPRGPSNYNIYDSPRYFLVAFEWNNGFQRIPFLSVPPALRETANVLRCLPPLSHRPVTIADKAKQWCDPVFSDLDARVIDERRFKTLSDKYAGNGSRRSE</sequence>
<gene>
    <name evidence="2" type="ORF">ACFOEN_14290</name>
</gene>
<reference evidence="3" key="1">
    <citation type="journal article" date="2019" name="Int. J. Syst. Evol. Microbiol.">
        <title>The Global Catalogue of Microorganisms (GCM) 10K type strain sequencing project: providing services to taxonomists for standard genome sequencing and annotation.</title>
        <authorList>
            <consortium name="The Broad Institute Genomics Platform"/>
            <consortium name="The Broad Institute Genome Sequencing Center for Infectious Disease"/>
            <person name="Wu L."/>
            <person name="Ma J."/>
        </authorList>
    </citation>
    <scope>NUCLEOTIDE SEQUENCE [LARGE SCALE GENOMIC DNA]</scope>
    <source>
        <strain evidence="3">KCTC 52168</strain>
    </source>
</reference>
<comment type="caution">
    <text evidence="2">The sequence shown here is derived from an EMBL/GenBank/DDBJ whole genome shotgun (WGS) entry which is preliminary data.</text>
</comment>
<evidence type="ECO:0008006" key="4">
    <source>
        <dbReference type="Google" id="ProtNLM"/>
    </source>
</evidence>
<dbReference type="Proteomes" id="UP001595556">
    <property type="component" value="Unassembled WGS sequence"/>
</dbReference>
<organism evidence="2 3">
    <name type="scientific">Piscinibacterium candidicorallinum</name>
    <dbReference type="NCBI Taxonomy" id="1793872"/>
    <lineage>
        <taxon>Bacteria</taxon>
        <taxon>Pseudomonadati</taxon>
        <taxon>Pseudomonadota</taxon>
        <taxon>Betaproteobacteria</taxon>
        <taxon>Burkholderiales</taxon>
        <taxon>Piscinibacterium</taxon>
    </lineage>
</organism>
<name>A0ABV7H7U2_9BURK</name>
<keyword evidence="1" id="KW-1133">Transmembrane helix</keyword>
<proteinExistence type="predicted"/>
<keyword evidence="1" id="KW-0812">Transmembrane</keyword>
<evidence type="ECO:0000256" key="1">
    <source>
        <dbReference type="SAM" id="Phobius"/>
    </source>
</evidence>
<protein>
    <recommendedName>
        <fullName evidence="4">DUF1254 domain-containing protein</fullName>
    </recommendedName>
</protein>
<accession>A0ABV7H7U2</accession>
<keyword evidence="1" id="KW-0472">Membrane</keyword>
<evidence type="ECO:0000313" key="3">
    <source>
        <dbReference type="Proteomes" id="UP001595556"/>
    </source>
</evidence>
<keyword evidence="3" id="KW-1185">Reference proteome</keyword>
<dbReference type="EMBL" id="JBHRTI010000008">
    <property type="protein sequence ID" value="MFC3148798.1"/>
    <property type="molecule type" value="Genomic_DNA"/>
</dbReference>
<evidence type="ECO:0000313" key="2">
    <source>
        <dbReference type="EMBL" id="MFC3148798.1"/>
    </source>
</evidence>